<protein>
    <submittedName>
        <fullName evidence="1">Uncharacterized protein</fullName>
    </submittedName>
</protein>
<proteinExistence type="predicted"/>
<dbReference type="OrthoDB" id="4623364at2759"/>
<dbReference type="AlphaFoldDB" id="A0A1B7MI31"/>
<sequence>MAMAFGSPGAPAQLDDRVKWAGPKFTIVSANGPQEHDAIAQIDAHVAPEGHTKLHISAAMKKFMTDLALKPKFLEEYKLDPVAVVESAEGLSNLEQFGLKFGKAGPAEVLMRATESDIASGRQLTKEEIAKANGLLRLVTINLTLLQARTS</sequence>
<organism evidence="1 2">
    <name type="scientific">Rhizopogon vinicolor AM-OR11-026</name>
    <dbReference type="NCBI Taxonomy" id="1314800"/>
    <lineage>
        <taxon>Eukaryota</taxon>
        <taxon>Fungi</taxon>
        <taxon>Dikarya</taxon>
        <taxon>Basidiomycota</taxon>
        <taxon>Agaricomycotina</taxon>
        <taxon>Agaricomycetes</taxon>
        <taxon>Agaricomycetidae</taxon>
        <taxon>Boletales</taxon>
        <taxon>Suillineae</taxon>
        <taxon>Rhizopogonaceae</taxon>
        <taxon>Rhizopogon</taxon>
    </lineage>
</organism>
<evidence type="ECO:0000313" key="2">
    <source>
        <dbReference type="Proteomes" id="UP000092154"/>
    </source>
</evidence>
<gene>
    <name evidence="1" type="ORF">K503DRAFT_776845</name>
</gene>
<reference evidence="1 2" key="1">
    <citation type="submission" date="2016-06" db="EMBL/GenBank/DDBJ databases">
        <title>Comparative genomics of the ectomycorrhizal sister species Rhizopogon vinicolor and Rhizopogon vesiculosus (Basidiomycota: Boletales) reveals a divergence of the mating type B locus.</title>
        <authorList>
            <consortium name="DOE Joint Genome Institute"/>
            <person name="Mujic A.B."/>
            <person name="Kuo A."/>
            <person name="Tritt A."/>
            <person name="Lipzen A."/>
            <person name="Chen C."/>
            <person name="Johnson J."/>
            <person name="Sharma A."/>
            <person name="Barry K."/>
            <person name="Grigoriev I.V."/>
            <person name="Spatafora J.W."/>
        </authorList>
    </citation>
    <scope>NUCLEOTIDE SEQUENCE [LARGE SCALE GENOMIC DNA]</scope>
    <source>
        <strain evidence="1 2">AM-OR11-026</strain>
    </source>
</reference>
<dbReference type="InParanoid" id="A0A1B7MI31"/>
<evidence type="ECO:0000313" key="1">
    <source>
        <dbReference type="EMBL" id="OAX32254.1"/>
    </source>
</evidence>
<keyword evidence="2" id="KW-1185">Reference proteome</keyword>
<dbReference type="Proteomes" id="UP000092154">
    <property type="component" value="Unassembled WGS sequence"/>
</dbReference>
<name>A0A1B7MI31_9AGAM</name>
<dbReference type="STRING" id="1314800.A0A1B7MI31"/>
<dbReference type="EMBL" id="KV449066">
    <property type="protein sequence ID" value="OAX32254.1"/>
    <property type="molecule type" value="Genomic_DNA"/>
</dbReference>
<accession>A0A1B7MI31</accession>